<accession>L1L935</accession>
<dbReference type="EMBL" id="AEJC01000013">
    <property type="protein sequence ID" value="EKX69284.1"/>
    <property type="molecule type" value="Genomic_DNA"/>
</dbReference>
<sequence length="524" mass="55283">MRHTAAMIGMAERPRAVVVRCVSAAVLALAAALTGVGQEATAAESGPRDTTQRFFYVPLQVTKKTGPHLWLPLSFAYDGPARDAELAVDASGIDGVAVLAPDDEQMLDGCEPRMPSFTCATRLDSEAGGLLKFRPADGARAGDSGVLRYTLTAEGLPTVRGSVTVIAGKPELSVNTSPVTGELPVGETTNVPVLIRNTGDVPTRGVVLRFDDTEDLSTATRHSNCRYPADGETGVSVQCLLPDAVIAPGETMRVTPGLRVRPGRHAAEERLSYGAWPFHTGRGSSIGCCAQNPDSRLTPGNATPLSLTPDPVDGKGAAFTTDEEPTSTEVPVRTTADIEAVGASLRGDADGRQLIRVGYRNNGPAHVGIRIVFVVPPGAEVIQLPIDPLGEEELQDEICRTENDGRSYTCGMDGQSHLYEFGLRVTGEDTRSGCVTVSATNGVKDPEPGNNTAPVQVADDGDFTCALPEDDGVRGWVIAIGIAAGIAAVVGSVLLFVRHRRGKASRSGPARTAWWLRRFEGESR</sequence>
<evidence type="ECO:0000313" key="3">
    <source>
        <dbReference type="EMBL" id="EKX69284.1"/>
    </source>
</evidence>
<evidence type="ECO:0008006" key="5">
    <source>
        <dbReference type="Google" id="ProtNLM"/>
    </source>
</evidence>
<dbReference type="Proteomes" id="UP000010411">
    <property type="component" value="Unassembled WGS sequence"/>
</dbReference>
<dbReference type="AlphaFoldDB" id="L1L935"/>
<feature type="chain" id="PRO_5003952990" description="DUF11 domain-containing protein" evidence="2">
    <location>
        <begin position="43"/>
        <end position="524"/>
    </location>
</feature>
<proteinExistence type="predicted"/>
<keyword evidence="1" id="KW-0812">Transmembrane</keyword>
<protein>
    <recommendedName>
        <fullName evidence="5">DUF11 domain-containing protein</fullName>
    </recommendedName>
</protein>
<reference evidence="3 4" key="1">
    <citation type="submission" date="2012-11" db="EMBL/GenBank/DDBJ databases">
        <authorList>
            <person name="Huguet-Tapia J.C."/>
            <person name="Durkin A.S."/>
            <person name="Pettis G.S."/>
            <person name="Badger J.H."/>
        </authorList>
    </citation>
    <scope>NUCLEOTIDE SEQUENCE [LARGE SCALE GENOMIC DNA]</scope>
    <source>
        <strain evidence="3 4">91-03</strain>
    </source>
</reference>
<dbReference type="PATRIC" id="fig|698759.3.peg.169"/>
<feature type="transmembrane region" description="Helical" evidence="1">
    <location>
        <begin position="475"/>
        <end position="497"/>
    </location>
</feature>
<organism evidence="3 4">
    <name type="scientific">Streptomyces ipomoeae 91-03</name>
    <dbReference type="NCBI Taxonomy" id="698759"/>
    <lineage>
        <taxon>Bacteria</taxon>
        <taxon>Bacillati</taxon>
        <taxon>Actinomycetota</taxon>
        <taxon>Actinomycetes</taxon>
        <taxon>Kitasatosporales</taxon>
        <taxon>Streptomycetaceae</taxon>
        <taxon>Streptomyces</taxon>
    </lineage>
</organism>
<evidence type="ECO:0000313" key="4">
    <source>
        <dbReference type="Proteomes" id="UP000010411"/>
    </source>
</evidence>
<evidence type="ECO:0000256" key="2">
    <source>
        <dbReference type="SAM" id="SignalP"/>
    </source>
</evidence>
<name>L1L935_9ACTN</name>
<feature type="signal peptide" evidence="2">
    <location>
        <begin position="1"/>
        <end position="42"/>
    </location>
</feature>
<keyword evidence="1" id="KW-0472">Membrane</keyword>
<keyword evidence="1" id="KW-1133">Transmembrane helix</keyword>
<keyword evidence="2" id="KW-0732">Signal</keyword>
<evidence type="ECO:0000256" key="1">
    <source>
        <dbReference type="SAM" id="Phobius"/>
    </source>
</evidence>
<keyword evidence="4" id="KW-1185">Reference proteome</keyword>
<gene>
    <name evidence="3" type="ORF">STRIP9103_04248</name>
</gene>
<comment type="caution">
    <text evidence="3">The sequence shown here is derived from an EMBL/GenBank/DDBJ whole genome shotgun (WGS) entry which is preliminary data.</text>
</comment>